<proteinExistence type="predicted"/>
<organism evidence="1 2">
    <name type="scientific">Malus baccata</name>
    <name type="common">Siberian crab apple</name>
    <name type="synonym">Pyrus baccata</name>
    <dbReference type="NCBI Taxonomy" id="106549"/>
    <lineage>
        <taxon>Eukaryota</taxon>
        <taxon>Viridiplantae</taxon>
        <taxon>Streptophyta</taxon>
        <taxon>Embryophyta</taxon>
        <taxon>Tracheophyta</taxon>
        <taxon>Spermatophyta</taxon>
        <taxon>Magnoliopsida</taxon>
        <taxon>eudicotyledons</taxon>
        <taxon>Gunneridae</taxon>
        <taxon>Pentapetalae</taxon>
        <taxon>rosids</taxon>
        <taxon>fabids</taxon>
        <taxon>Rosales</taxon>
        <taxon>Rosaceae</taxon>
        <taxon>Amygdaloideae</taxon>
        <taxon>Maleae</taxon>
        <taxon>Malus</taxon>
    </lineage>
</organism>
<dbReference type="Proteomes" id="UP000315295">
    <property type="component" value="Unassembled WGS sequence"/>
</dbReference>
<protein>
    <submittedName>
        <fullName evidence="1">Uncharacterized protein</fullName>
    </submittedName>
</protein>
<accession>A0A540L610</accession>
<sequence length="54" mass="6377">MVLDALGEKTAVRINVCHACQNFLLVDWKPTKVKLRMEDREEVILVKFQVKSFW</sequence>
<name>A0A540L610_MALBA</name>
<reference evidence="1 2" key="1">
    <citation type="journal article" date="2019" name="G3 (Bethesda)">
        <title>Sequencing of a Wild Apple (Malus baccata) Genome Unravels the Differences Between Cultivated and Wild Apple Species Regarding Disease Resistance and Cold Tolerance.</title>
        <authorList>
            <person name="Chen X."/>
        </authorList>
    </citation>
    <scope>NUCLEOTIDE SEQUENCE [LARGE SCALE GENOMIC DNA]</scope>
    <source>
        <strain evidence="2">cv. Shandingzi</strain>
        <tissue evidence="1">Leaves</tissue>
    </source>
</reference>
<evidence type="ECO:0000313" key="2">
    <source>
        <dbReference type="Proteomes" id="UP000315295"/>
    </source>
</evidence>
<dbReference type="EMBL" id="VIEB01000755">
    <property type="protein sequence ID" value="TQD81692.1"/>
    <property type="molecule type" value="Genomic_DNA"/>
</dbReference>
<comment type="caution">
    <text evidence="1">The sequence shown here is derived from an EMBL/GenBank/DDBJ whole genome shotgun (WGS) entry which is preliminary data.</text>
</comment>
<keyword evidence="2" id="KW-1185">Reference proteome</keyword>
<dbReference type="AlphaFoldDB" id="A0A540L610"/>
<gene>
    <name evidence="1" type="ORF">C1H46_032744</name>
</gene>
<evidence type="ECO:0000313" key="1">
    <source>
        <dbReference type="EMBL" id="TQD81692.1"/>
    </source>
</evidence>